<evidence type="ECO:0000313" key="2">
    <source>
        <dbReference type="EMBL" id="EUD63869.1"/>
    </source>
</evidence>
<proteinExistence type="predicted"/>
<dbReference type="RefSeq" id="XP_008819543.1">
    <property type="nucleotide sequence ID" value="XM_008821321.1"/>
</dbReference>
<dbReference type="VEuPathDB" id="PlasmoDB:C922_05750"/>
<feature type="region of interest" description="Disordered" evidence="1">
    <location>
        <begin position="62"/>
        <end position="109"/>
    </location>
</feature>
<dbReference type="EMBL" id="KI965621">
    <property type="protein sequence ID" value="EUD63869.1"/>
    <property type="molecule type" value="Genomic_DNA"/>
</dbReference>
<dbReference type="Proteomes" id="UP000030640">
    <property type="component" value="Unassembled WGS sequence"/>
</dbReference>
<organism evidence="2 3">
    <name type="scientific">Plasmodium inui San Antonio 1</name>
    <dbReference type="NCBI Taxonomy" id="1237626"/>
    <lineage>
        <taxon>Eukaryota</taxon>
        <taxon>Sar</taxon>
        <taxon>Alveolata</taxon>
        <taxon>Apicomplexa</taxon>
        <taxon>Aconoidasida</taxon>
        <taxon>Haemosporida</taxon>
        <taxon>Plasmodiidae</taxon>
        <taxon>Plasmodium</taxon>
        <taxon>Plasmodium (Plasmodium)</taxon>
    </lineage>
</organism>
<feature type="compositionally biased region" description="Basic and acidic residues" evidence="1">
    <location>
        <begin position="20"/>
        <end position="31"/>
    </location>
</feature>
<gene>
    <name evidence="2" type="ORF">C922_05750</name>
</gene>
<evidence type="ECO:0000313" key="3">
    <source>
        <dbReference type="Proteomes" id="UP000030640"/>
    </source>
</evidence>
<dbReference type="AlphaFoldDB" id="W7A451"/>
<reference evidence="2 3" key="1">
    <citation type="submission" date="2013-02" db="EMBL/GenBank/DDBJ databases">
        <title>The Genome Sequence of Plasmodium inui San Antonio 1.</title>
        <authorList>
            <consortium name="The Broad Institute Genome Sequencing Platform"/>
            <consortium name="The Broad Institute Genome Sequencing Center for Infectious Disease"/>
            <person name="Neafsey D."/>
            <person name="Cheeseman I."/>
            <person name="Volkman S."/>
            <person name="Adams J."/>
            <person name="Walker B."/>
            <person name="Young S.K."/>
            <person name="Zeng Q."/>
            <person name="Gargeya S."/>
            <person name="Fitzgerald M."/>
            <person name="Haas B."/>
            <person name="Abouelleil A."/>
            <person name="Alvarado L."/>
            <person name="Arachchi H.M."/>
            <person name="Berlin A.M."/>
            <person name="Chapman S.B."/>
            <person name="Dewar J."/>
            <person name="Goldberg J."/>
            <person name="Griggs A."/>
            <person name="Gujja S."/>
            <person name="Hansen M."/>
            <person name="Howarth C."/>
            <person name="Imamovic A."/>
            <person name="Larimer J."/>
            <person name="McCowan C."/>
            <person name="Murphy C."/>
            <person name="Neiman D."/>
            <person name="Pearson M."/>
            <person name="Priest M."/>
            <person name="Roberts A."/>
            <person name="Saif S."/>
            <person name="Shea T."/>
            <person name="Sisk P."/>
            <person name="Sykes S."/>
            <person name="Wortman J."/>
            <person name="Nusbaum C."/>
            <person name="Birren B."/>
        </authorList>
    </citation>
    <scope>NUCLEOTIDE SEQUENCE [LARGE SCALE GENOMIC DNA]</scope>
    <source>
        <strain evidence="2 3">San Antonio 1</strain>
    </source>
</reference>
<evidence type="ECO:0000256" key="1">
    <source>
        <dbReference type="SAM" id="MobiDB-lite"/>
    </source>
</evidence>
<name>W7A451_9APIC</name>
<sequence length="143" mass="16721">MITPEGKKEKNKKNQNIKTKQPELTKKDKGVRVGRCHMIDNPYTEIQGLNFSSTDTTAEQIQLPPDDVYRTLPGRALSSSREDSPWGTSQEFPQSRRNKLLLNSRTYQESDGRYGDEYEMCRYLTRSGRWNKSEDRMNRDKIQ</sequence>
<dbReference type="GeneID" id="20041024"/>
<feature type="region of interest" description="Disordered" evidence="1">
    <location>
        <begin position="1"/>
        <end position="32"/>
    </location>
</feature>
<accession>W7A451</accession>
<feature type="compositionally biased region" description="Polar residues" evidence="1">
    <location>
        <begin position="86"/>
        <end position="107"/>
    </location>
</feature>
<protein>
    <submittedName>
        <fullName evidence="2">Uncharacterized protein</fullName>
    </submittedName>
</protein>
<keyword evidence="3" id="KW-1185">Reference proteome</keyword>